<evidence type="ECO:0000313" key="7">
    <source>
        <dbReference type="EMBL" id="MFC5191207.1"/>
    </source>
</evidence>
<accession>A0ABW0BTM0</accession>
<reference evidence="8" key="1">
    <citation type="journal article" date="2019" name="Int. J. Syst. Evol. Microbiol.">
        <title>The Global Catalogue of Microorganisms (GCM) 10K type strain sequencing project: providing services to taxonomists for standard genome sequencing and annotation.</title>
        <authorList>
            <consortium name="The Broad Institute Genomics Platform"/>
            <consortium name="The Broad Institute Genome Sequencing Center for Infectious Disease"/>
            <person name="Wu L."/>
            <person name="Ma J."/>
        </authorList>
    </citation>
    <scope>NUCLEOTIDE SEQUENCE [LARGE SCALE GENOMIC DNA]</scope>
    <source>
        <strain evidence="8">CGMCC 1.7030</strain>
    </source>
</reference>
<protein>
    <submittedName>
        <fullName evidence="7">DMT family transporter</fullName>
    </submittedName>
</protein>
<keyword evidence="3 5" id="KW-1133">Transmembrane helix</keyword>
<feature type="transmembrane region" description="Helical" evidence="5">
    <location>
        <begin position="165"/>
        <end position="183"/>
    </location>
</feature>
<evidence type="ECO:0000259" key="6">
    <source>
        <dbReference type="Pfam" id="PF00892"/>
    </source>
</evidence>
<dbReference type="EMBL" id="JBHSKS010000003">
    <property type="protein sequence ID" value="MFC5191207.1"/>
    <property type="molecule type" value="Genomic_DNA"/>
</dbReference>
<dbReference type="RefSeq" id="WP_377913366.1">
    <property type="nucleotide sequence ID" value="NZ_JBHSKS010000003.1"/>
</dbReference>
<comment type="caution">
    <text evidence="7">The sequence shown here is derived from an EMBL/GenBank/DDBJ whole genome shotgun (WGS) entry which is preliminary data.</text>
</comment>
<evidence type="ECO:0000256" key="1">
    <source>
        <dbReference type="ARBA" id="ARBA00004141"/>
    </source>
</evidence>
<feature type="transmembrane region" description="Helical" evidence="5">
    <location>
        <begin position="247"/>
        <end position="264"/>
    </location>
</feature>
<feature type="transmembrane region" description="Helical" evidence="5">
    <location>
        <begin position="225"/>
        <end position="241"/>
    </location>
</feature>
<dbReference type="SUPFAM" id="SSF103481">
    <property type="entry name" value="Multidrug resistance efflux transporter EmrE"/>
    <property type="match status" value="2"/>
</dbReference>
<evidence type="ECO:0000313" key="8">
    <source>
        <dbReference type="Proteomes" id="UP001596163"/>
    </source>
</evidence>
<feature type="domain" description="EamA" evidence="6">
    <location>
        <begin position="138"/>
        <end position="264"/>
    </location>
</feature>
<dbReference type="InterPro" id="IPR000620">
    <property type="entry name" value="EamA_dom"/>
</dbReference>
<evidence type="ECO:0000256" key="3">
    <source>
        <dbReference type="ARBA" id="ARBA00022989"/>
    </source>
</evidence>
<feature type="domain" description="EamA" evidence="6">
    <location>
        <begin position="1"/>
        <end position="124"/>
    </location>
</feature>
<keyword evidence="4 5" id="KW-0472">Membrane</keyword>
<gene>
    <name evidence="7" type="ORF">ACFPIK_05475</name>
</gene>
<feature type="transmembrane region" description="Helical" evidence="5">
    <location>
        <begin position="26"/>
        <end position="45"/>
    </location>
</feature>
<comment type="subcellular location">
    <subcellularLocation>
        <location evidence="1">Membrane</location>
        <topology evidence="1">Multi-pass membrane protein</topology>
    </subcellularLocation>
</comment>
<feature type="transmembrane region" description="Helical" evidence="5">
    <location>
        <begin position="57"/>
        <end position="75"/>
    </location>
</feature>
<dbReference type="PANTHER" id="PTHR22911:SF6">
    <property type="entry name" value="SOLUTE CARRIER FAMILY 35 MEMBER G1"/>
    <property type="match status" value="1"/>
</dbReference>
<dbReference type="Proteomes" id="UP001596163">
    <property type="component" value="Unassembled WGS sequence"/>
</dbReference>
<keyword evidence="8" id="KW-1185">Reference proteome</keyword>
<evidence type="ECO:0000256" key="5">
    <source>
        <dbReference type="SAM" id="Phobius"/>
    </source>
</evidence>
<dbReference type="PANTHER" id="PTHR22911">
    <property type="entry name" value="ACYL-MALONYL CONDENSING ENZYME-RELATED"/>
    <property type="match status" value="1"/>
</dbReference>
<evidence type="ECO:0000256" key="2">
    <source>
        <dbReference type="ARBA" id="ARBA00022692"/>
    </source>
</evidence>
<evidence type="ECO:0000256" key="4">
    <source>
        <dbReference type="ARBA" id="ARBA00023136"/>
    </source>
</evidence>
<dbReference type="InterPro" id="IPR037185">
    <property type="entry name" value="EmrE-like"/>
</dbReference>
<proteinExistence type="predicted"/>
<feature type="transmembrane region" description="Helical" evidence="5">
    <location>
        <begin position="81"/>
        <end position="102"/>
    </location>
</feature>
<sequence length="267" mass="29831">MLLAGIFFAMMNVSVKYIPHIPAIEIVWFRSVFSLIFTVIVLGKKGIPVFGNNKPNLITRGIVGSISLILFFYTLQRIPLASAVTMQYLSPIFTTILGVFILKEKVRPIQFIYFAMAFAGVLIIQGFDPRVDALSAGMGLISALAAGIAYNMIRKLKTSEHPLVIVFYFPLVTMPVASILMYFDWAMPSGWDWLILLWIGICTQSAQYFMTVAYQTGNLSRVSSLSYMGVLYALIFGFFLFGETFPFASYLGMGLVLIGIFLNLRVK</sequence>
<name>A0ABW0BTM0_9BACT</name>
<dbReference type="Gene3D" id="1.10.3730.20">
    <property type="match status" value="2"/>
</dbReference>
<feature type="transmembrane region" description="Helical" evidence="5">
    <location>
        <begin position="195"/>
        <end position="213"/>
    </location>
</feature>
<keyword evidence="2 5" id="KW-0812">Transmembrane</keyword>
<dbReference type="Pfam" id="PF00892">
    <property type="entry name" value="EamA"/>
    <property type="match status" value="2"/>
</dbReference>
<feature type="transmembrane region" description="Helical" evidence="5">
    <location>
        <begin position="133"/>
        <end position="153"/>
    </location>
</feature>
<feature type="transmembrane region" description="Helical" evidence="5">
    <location>
        <begin position="109"/>
        <end position="127"/>
    </location>
</feature>
<organism evidence="7 8">
    <name type="scientific">Algoriphagus aquatilis</name>
    <dbReference type="NCBI Taxonomy" id="490186"/>
    <lineage>
        <taxon>Bacteria</taxon>
        <taxon>Pseudomonadati</taxon>
        <taxon>Bacteroidota</taxon>
        <taxon>Cytophagia</taxon>
        <taxon>Cytophagales</taxon>
        <taxon>Cyclobacteriaceae</taxon>
        <taxon>Algoriphagus</taxon>
    </lineage>
</organism>